<comment type="caution">
    <text evidence="2">The sequence shown here is derived from an EMBL/GenBank/DDBJ whole genome shotgun (WGS) entry which is preliminary data.</text>
</comment>
<proteinExistence type="predicted"/>
<reference evidence="2 3" key="1">
    <citation type="submission" date="2018-12" db="EMBL/GenBank/DDBJ databases">
        <authorList>
            <person name="Meng J."/>
        </authorList>
    </citation>
    <scope>NUCLEOTIDE SEQUENCE [LARGE SCALE GENOMIC DNA]</scope>
    <source>
        <strain evidence="2 3">HT111-2</strain>
    </source>
</reference>
<dbReference type="Proteomes" id="UP000288291">
    <property type="component" value="Unassembled WGS sequence"/>
</dbReference>
<evidence type="ECO:0000313" key="2">
    <source>
        <dbReference type="EMBL" id="RVU70161.1"/>
    </source>
</evidence>
<dbReference type="RefSeq" id="WP_103661437.1">
    <property type="nucleotide sequence ID" value="NZ_ML136896.1"/>
</dbReference>
<evidence type="ECO:0000256" key="1">
    <source>
        <dbReference type="SAM" id="MobiDB-lite"/>
    </source>
</evidence>
<dbReference type="EMBL" id="RXIA01000028">
    <property type="protein sequence ID" value="RVU70161.1"/>
    <property type="molecule type" value="Genomic_DNA"/>
</dbReference>
<accession>A0A437ST91</accession>
<organism evidence="2 3">
    <name type="scientific">Lactobacillus xujianguonis</name>
    <dbReference type="NCBI Taxonomy" id="2495899"/>
    <lineage>
        <taxon>Bacteria</taxon>
        <taxon>Bacillati</taxon>
        <taxon>Bacillota</taxon>
        <taxon>Bacilli</taxon>
        <taxon>Lactobacillales</taxon>
        <taxon>Lactobacillaceae</taxon>
        <taxon>Lactobacillus</taxon>
    </lineage>
</organism>
<gene>
    <name evidence="2" type="ORF">EJK17_09010</name>
</gene>
<protein>
    <submittedName>
        <fullName evidence="2">Uncharacterized protein</fullName>
    </submittedName>
</protein>
<keyword evidence="3" id="KW-1185">Reference proteome</keyword>
<feature type="compositionally biased region" description="Polar residues" evidence="1">
    <location>
        <begin position="28"/>
        <end position="37"/>
    </location>
</feature>
<feature type="region of interest" description="Disordered" evidence="1">
    <location>
        <begin position="1"/>
        <end position="37"/>
    </location>
</feature>
<sequence length="138" mass="15052">MAENNNKPEILNEDENAKKALAAHKQQTENAKSAKSSTIENMLGKTKVIKIGEGTDHGYSLTLRYPGVARAMQIEDIASGANAYKTIAVSLFMEEVIKDVIVSPKISSLDFWNNHVGLAEVFDQTLSFLEAGINGDLK</sequence>
<name>A0A437ST91_9LACO</name>
<dbReference type="AlphaFoldDB" id="A0A437ST91"/>
<evidence type="ECO:0000313" key="3">
    <source>
        <dbReference type="Proteomes" id="UP000288291"/>
    </source>
</evidence>